<dbReference type="GO" id="GO:0030170">
    <property type="term" value="F:pyridoxal phosphate binding"/>
    <property type="evidence" value="ECO:0007669"/>
    <property type="project" value="InterPro"/>
</dbReference>
<dbReference type="InterPro" id="IPR036388">
    <property type="entry name" value="WH-like_DNA-bd_sf"/>
</dbReference>
<name>A0A0K1QC81_9BACT</name>
<evidence type="ECO:0000313" key="8">
    <source>
        <dbReference type="EMBL" id="AKV03040.1"/>
    </source>
</evidence>
<evidence type="ECO:0000259" key="7">
    <source>
        <dbReference type="PROSITE" id="PS50949"/>
    </source>
</evidence>
<keyword evidence="8" id="KW-0808">Transferase</keyword>
<organism evidence="8 9">
    <name type="scientific">Labilithrix luteola</name>
    <dbReference type="NCBI Taxonomy" id="1391654"/>
    <lineage>
        <taxon>Bacteria</taxon>
        <taxon>Pseudomonadati</taxon>
        <taxon>Myxococcota</taxon>
        <taxon>Polyangia</taxon>
        <taxon>Polyangiales</taxon>
        <taxon>Labilitrichaceae</taxon>
        <taxon>Labilithrix</taxon>
    </lineage>
</organism>
<dbReference type="KEGG" id="llu:AKJ09_09703"/>
<dbReference type="InterPro" id="IPR036390">
    <property type="entry name" value="WH_DNA-bd_sf"/>
</dbReference>
<evidence type="ECO:0000256" key="4">
    <source>
        <dbReference type="ARBA" id="ARBA00023125"/>
    </source>
</evidence>
<dbReference type="OrthoDB" id="9808770at2"/>
<dbReference type="InterPro" id="IPR015424">
    <property type="entry name" value="PyrdxlP-dep_Trfase"/>
</dbReference>
<dbReference type="GO" id="GO:0003700">
    <property type="term" value="F:DNA-binding transcription factor activity"/>
    <property type="evidence" value="ECO:0007669"/>
    <property type="project" value="InterPro"/>
</dbReference>
<keyword evidence="5" id="KW-0804">Transcription</keyword>
<gene>
    <name evidence="8" type="ORF">AKJ09_09703</name>
</gene>
<dbReference type="Gene3D" id="3.40.640.10">
    <property type="entry name" value="Type I PLP-dependent aspartate aminotransferase-like (Major domain)"/>
    <property type="match status" value="1"/>
</dbReference>
<sequence>MRTWTVTIDIGDASKGPAFLRIARAISDEVRRGRLRAGDALPGSRTLADQIGVHRNTVLAAYRELEAEGWIETQEARGTFVSKEIPDVAPRRFDGKRRAERVATATRTSITTLGFDIPPQTPEDRLDDSHAQSAQLPPRTSHAEGPSMSLGGGIPDVRLVPAAALARAMRRVLARQPLDVLSYGEPEGLGELRQALAGMVAATRGVPAREENVLVTRGSQMAVHLVARTLVSPGDVIAVEALGYRPAWSALRAAGATIVPVPVDARGIDVDALARLASERRLRGVYVTPHHQYPTTVTLAPARRLRLLELARAHRLFVLEDDYDHEFHYEGRPVLPLASADANGVVIYVGTLSKVLAPGLRTGFLVAAEPLVARLASIRRTTDRQGDRLLERAIADLLEEGEIQRHIRRTKRIYGERRAYVASLLERHLGSVLSFELPSGGTAIWAKVASDVSVDAWSERALELGLILQGAKRFAFDGKPRPFLRVGFAQHDEREAREAVRRMVNALPSRATERSRARTKTATLARSSSL</sequence>
<dbReference type="CDD" id="cd07377">
    <property type="entry name" value="WHTH_GntR"/>
    <property type="match status" value="1"/>
</dbReference>
<dbReference type="PATRIC" id="fig|1391654.3.peg.9825"/>
<dbReference type="InterPro" id="IPR051446">
    <property type="entry name" value="HTH_trans_reg/aminotransferase"/>
</dbReference>
<evidence type="ECO:0000313" key="9">
    <source>
        <dbReference type="Proteomes" id="UP000064967"/>
    </source>
</evidence>
<dbReference type="GO" id="GO:0003677">
    <property type="term" value="F:DNA binding"/>
    <property type="evidence" value="ECO:0007669"/>
    <property type="project" value="UniProtKB-KW"/>
</dbReference>
<accession>A0A0K1QC81</accession>
<keyword evidence="3" id="KW-0805">Transcription regulation</keyword>
<comment type="similarity">
    <text evidence="1">In the C-terminal section; belongs to the class-I pyridoxal-phosphate-dependent aminotransferase family.</text>
</comment>
<dbReference type="Pfam" id="PF00392">
    <property type="entry name" value="GntR"/>
    <property type="match status" value="1"/>
</dbReference>
<dbReference type="InterPro" id="IPR004839">
    <property type="entry name" value="Aminotransferase_I/II_large"/>
</dbReference>
<reference evidence="8 9" key="1">
    <citation type="submission" date="2015-08" db="EMBL/GenBank/DDBJ databases">
        <authorList>
            <person name="Babu N.S."/>
            <person name="Beckwith C.J."/>
            <person name="Beseler K.G."/>
            <person name="Brison A."/>
            <person name="Carone J.V."/>
            <person name="Caskin T.P."/>
            <person name="Diamond M."/>
            <person name="Durham M.E."/>
            <person name="Foxe J.M."/>
            <person name="Go M."/>
            <person name="Henderson B.A."/>
            <person name="Jones I.B."/>
            <person name="McGettigan J.A."/>
            <person name="Micheletti S.J."/>
            <person name="Nasrallah M.E."/>
            <person name="Ortiz D."/>
            <person name="Piller C.R."/>
            <person name="Privatt S.R."/>
            <person name="Schneider S.L."/>
            <person name="Sharp S."/>
            <person name="Smith T.C."/>
            <person name="Stanton J.D."/>
            <person name="Ullery H.E."/>
            <person name="Wilson R.J."/>
            <person name="Serrano M.G."/>
            <person name="Buck G."/>
            <person name="Lee V."/>
            <person name="Wang Y."/>
            <person name="Carvalho R."/>
            <person name="Voegtly L."/>
            <person name="Shi R."/>
            <person name="Duckworth R."/>
            <person name="Johnson A."/>
            <person name="Loviza R."/>
            <person name="Walstead R."/>
            <person name="Shah Z."/>
            <person name="Kiflezghi M."/>
            <person name="Wade K."/>
            <person name="Ball S.L."/>
            <person name="Bradley K.W."/>
            <person name="Asai D.J."/>
            <person name="Bowman C.A."/>
            <person name="Russell D.A."/>
            <person name="Pope W.H."/>
            <person name="Jacobs-Sera D."/>
            <person name="Hendrix R.W."/>
            <person name="Hatfull G.F."/>
        </authorList>
    </citation>
    <scope>NUCLEOTIDE SEQUENCE [LARGE SCALE GENOMIC DNA]</scope>
    <source>
        <strain evidence="8 9">DSM 27648</strain>
    </source>
</reference>
<keyword evidence="9" id="KW-1185">Reference proteome</keyword>
<evidence type="ECO:0000256" key="2">
    <source>
        <dbReference type="ARBA" id="ARBA00022898"/>
    </source>
</evidence>
<dbReference type="PANTHER" id="PTHR46577:SF1">
    <property type="entry name" value="HTH-TYPE TRANSCRIPTIONAL REGULATORY PROTEIN GABR"/>
    <property type="match status" value="1"/>
</dbReference>
<evidence type="ECO:0000256" key="1">
    <source>
        <dbReference type="ARBA" id="ARBA00005384"/>
    </source>
</evidence>
<dbReference type="InterPro" id="IPR000524">
    <property type="entry name" value="Tscrpt_reg_HTH_GntR"/>
</dbReference>
<dbReference type="SMART" id="SM00345">
    <property type="entry name" value="HTH_GNTR"/>
    <property type="match status" value="1"/>
</dbReference>
<protein>
    <submittedName>
        <fullName evidence="8">Transcriptional regulator, GntR family domain / Aspartate aminotransferase</fullName>
    </submittedName>
</protein>
<evidence type="ECO:0000256" key="5">
    <source>
        <dbReference type="ARBA" id="ARBA00023163"/>
    </source>
</evidence>
<keyword evidence="2" id="KW-0663">Pyridoxal phosphate</keyword>
<dbReference type="Pfam" id="PF00155">
    <property type="entry name" value="Aminotran_1_2"/>
    <property type="match status" value="1"/>
</dbReference>
<evidence type="ECO:0000256" key="6">
    <source>
        <dbReference type="SAM" id="MobiDB-lite"/>
    </source>
</evidence>
<dbReference type="EMBL" id="CP012333">
    <property type="protein sequence ID" value="AKV03040.1"/>
    <property type="molecule type" value="Genomic_DNA"/>
</dbReference>
<feature type="compositionally biased region" description="Polar residues" evidence="6">
    <location>
        <begin position="520"/>
        <end position="530"/>
    </location>
</feature>
<keyword evidence="8" id="KW-0032">Aminotransferase</keyword>
<dbReference type="PRINTS" id="PR00035">
    <property type="entry name" value="HTHGNTR"/>
</dbReference>
<dbReference type="Proteomes" id="UP000064967">
    <property type="component" value="Chromosome"/>
</dbReference>
<dbReference type="SUPFAM" id="SSF46785">
    <property type="entry name" value="Winged helix' DNA-binding domain"/>
    <property type="match status" value="1"/>
</dbReference>
<dbReference type="AlphaFoldDB" id="A0A0K1QC81"/>
<dbReference type="PROSITE" id="PS50949">
    <property type="entry name" value="HTH_GNTR"/>
    <property type="match status" value="1"/>
</dbReference>
<feature type="region of interest" description="Disordered" evidence="6">
    <location>
        <begin position="113"/>
        <end position="150"/>
    </location>
</feature>
<feature type="region of interest" description="Disordered" evidence="6">
    <location>
        <begin position="508"/>
        <end position="530"/>
    </location>
</feature>
<dbReference type="SUPFAM" id="SSF53383">
    <property type="entry name" value="PLP-dependent transferases"/>
    <property type="match status" value="1"/>
</dbReference>
<dbReference type="PANTHER" id="PTHR46577">
    <property type="entry name" value="HTH-TYPE TRANSCRIPTIONAL REGULATORY PROTEIN GABR"/>
    <property type="match status" value="1"/>
</dbReference>
<evidence type="ECO:0000256" key="3">
    <source>
        <dbReference type="ARBA" id="ARBA00023015"/>
    </source>
</evidence>
<dbReference type="InterPro" id="IPR015421">
    <property type="entry name" value="PyrdxlP-dep_Trfase_major"/>
</dbReference>
<dbReference type="CDD" id="cd00609">
    <property type="entry name" value="AAT_like"/>
    <property type="match status" value="1"/>
</dbReference>
<proteinExistence type="inferred from homology"/>
<feature type="domain" description="HTH gntR-type" evidence="7">
    <location>
        <begin position="16"/>
        <end position="84"/>
    </location>
</feature>
<dbReference type="STRING" id="1391654.AKJ09_09703"/>
<keyword evidence="4" id="KW-0238">DNA-binding</keyword>
<dbReference type="Gene3D" id="1.10.10.10">
    <property type="entry name" value="Winged helix-like DNA-binding domain superfamily/Winged helix DNA-binding domain"/>
    <property type="match status" value="1"/>
</dbReference>
<dbReference type="GO" id="GO:0008483">
    <property type="term" value="F:transaminase activity"/>
    <property type="evidence" value="ECO:0007669"/>
    <property type="project" value="UniProtKB-KW"/>
</dbReference>
<dbReference type="RefSeq" id="WP_146653868.1">
    <property type="nucleotide sequence ID" value="NZ_CP012333.1"/>
</dbReference>